<keyword evidence="9" id="KW-1185">Reference proteome</keyword>
<dbReference type="InterPro" id="IPR051906">
    <property type="entry name" value="TolC-like"/>
</dbReference>
<keyword evidence="5" id="KW-0812">Transmembrane</keyword>
<dbReference type="AlphaFoldDB" id="A0A7W6PW11"/>
<comment type="subcellular location">
    <subcellularLocation>
        <location evidence="1">Cell outer membrane</location>
    </subcellularLocation>
</comment>
<evidence type="ECO:0000256" key="5">
    <source>
        <dbReference type="ARBA" id="ARBA00022692"/>
    </source>
</evidence>
<proteinExistence type="inferred from homology"/>
<sequence>MPSSRAQDRLVVPPNAHPFSAPAQNDPILALIDQASSHALFRSEVAAAVEHNALVAEGLAGEREAQAGRVQARSALFPTVDINIDANRSLARNFSNDPDNVIERSRPQGRTDATASVRQRLLDFGSASSRISAGNARVEAARSTTRGYGQDVAIQTITAWYSILAHRWMEQAAIEYIERQKRFRAALETRIGRGYSARGDLPRLDSSIASAQLRLAGFRRDRGGAEAQFQALTGHEVPAGIGRAPLPRIDVDDSDALEALVLRSPAVLRADAQARAARQDARAARAERLPTIAAGVDAGRYGVFENADDYDVRGRIIVRAQLGAGINAKADQATARADAADAYAARVRQEALRDAQISLTDLKGLEAQLLAAKASYLANRDARDVVATRFEALDGTLYDLIYTEDSYFAAITAFIQTLAERDVSRFSVLAKNGQLLADLNIDIDSDRMVQP</sequence>
<keyword evidence="4" id="KW-1134">Transmembrane beta strand</keyword>
<dbReference type="EMBL" id="JACIEU010000012">
    <property type="protein sequence ID" value="MBB4149338.1"/>
    <property type="molecule type" value="Genomic_DNA"/>
</dbReference>
<evidence type="ECO:0000256" key="3">
    <source>
        <dbReference type="ARBA" id="ARBA00022448"/>
    </source>
</evidence>
<evidence type="ECO:0000256" key="7">
    <source>
        <dbReference type="ARBA" id="ARBA00023237"/>
    </source>
</evidence>
<dbReference type="GO" id="GO:0015562">
    <property type="term" value="F:efflux transmembrane transporter activity"/>
    <property type="evidence" value="ECO:0007669"/>
    <property type="project" value="InterPro"/>
</dbReference>
<keyword evidence="6" id="KW-0472">Membrane</keyword>
<protein>
    <submittedName>
        <fullName evidence="8">Adhesin transport system outer membrane protein</fullName>
    </submittedName>
</protein>
<dbReference type="GO" id="GO:0015288">
    <property type="term" value="F:porin activity"/>
    <property type="evidence" value="ECO:0007669"/>
    <property type="project" value="TreeGrafter"/>
</dbReference>
<accession>A0A7W6PW11</accession>
<dbReference type="GO" id="GO:1990281">
    <property type="term" value="C:efflux pump complex"/>
    <property type="evidence" value="ECO:0007669"/>
    <property type="project" value="TreeGrafter"/>
</dbReference>
<dbReference type="GO" id="GO:0009279">
    <property type="term" value="C:cell outer membrane"/>
    <property type="evidence" value="ECO:0007669"/>
    <property type="project" value="UniProtKB-SubCell"/>
</dbReference>
<comment type="caution">
    <text evidence="8">The sequence shown here is derived from an EMBL/GenBank/DDBJ whole genome shotgun (WGS) entry which is preliminary data.</text>
</comment>
<dbReference type="RefSeq" id="WP_246428262.1">
    <property type="nucleotide sequence ID" value="NZ_JACIEU010000012.1"/>
</dbReference>
<name>A0A7W6PW11_9SPHN</name>
<comment type="similarity">
    <text evidence="2">Belongs to the outer membrane factor (OMF) (TC 1.B.17) family.</text>
</comment>
<keyword evidence="7" id="KW-0998">Cell outer membrane</keyword>
<evidence type="ECO:0000256" key="1">
    <source>
        <dbReference type="ARBA" id="ARBA00004442"/>
    </source>
</evidence>
<evidence type="ECO:0000256" key="6">
    <source>
        <dbReference type="ARBA" id="ARBA00023136"/>
    </source>
</evidence>
<dbReference type="SUPFAM" id="SSF56954">
    <property type="entry name" value="Outer membrane efflux proteins (OEP)"/>
    <property type="match status" value="1"/>
</dbReference>
<dbReference type="Pfam" id="PF02321">
    <property type="entry name" value="OEP"/>
    <property type="match status" value="1"/>
</dbReference>
<reference evidence="8 9" key="1">
    <citation type="submission" date="2020-08" db="EMBL/GenBank/DDBJ databases">
        <title>Genomic Encyclopedia of Type Strains, Phase IV (KMG-IV): sequencing the most valuable type-strain genomes for metagenomic binning, comparative biology and taxonomic classification.</title>
        <authorList>
            <person name="Goeker M."/>
        </authorList>
    </citation>
    <scope>NUCLEOTIDE SEQUENCE [LARGE SCALE GENOMIC DNA]</scope>
    <source>
        <strain evidence="8 9">DSM 19371</strain>
    </source>
</reference>
<dbReference type="InterPro" id="IPR003423">
    <property type="entry name" value="OMP_efflux"/>
</dbReference>
<dbReference type="PANTHER" id="PTHR30026:SF22">
    <property type="entry name" value="OUTER MEMBRANE EFFLUX PROTEIN"/>
    <property type="match status" value="1"/>
</dbReference>
<evidence type="ECO:0000256" key="4">
    <source>
        <dbReference type="ARBA" id="ARBA00022452"/>
    </source>
</evidence>
<evidence type="ECO:0000313" key="8">
    <source>
        <dbReference type="EMBL" id="MBB4149338.1"/>
    </source>
</evidence>
<organism evidence="8 9">
    <name type="scientific">Sphingobium scionense</name>
    <dbReference type="NCBI Taxonomy" id="1404341"/>
    <lineage>
        <taxon>Bacteria</taxon>
        <taxon>Pseudomonadati</taxon>
        <taxon>Pseudomonadota</taxon>
        <taxon>Alphaproteobacteria</taxon>
        <taxon>Sphingomonadales</taxon>
        <taxon>Sphingomonadaceae</taxon>
        <taxon>Sphingobium</taxon>
    </lineage>
</organism>
<keyword evidence="3" id="KW-0813">Transport</keyword>
<gene>
    <name evidence="8" type="ORF">GGQ90_003129</name>
</gene>
<dbReference type="PANTHER" id="PTHR30026">
    <property type="entry name" value="OUTER MEMBRANE PROTEIN TOLC"/>
    <property type="match status" value="1"/>
</dbReference>
<evidence type="ECO:0000313" key="9">
    <source>
        <dbReference type="Proteomes" id="UP000590524"/>
    </source>
</evidence>
<evidence type="ECO:0000256" key="2">
    <source>
        <dbReference type="ARBA" id="ARBA00007613"/>
    </source>
</evidence>
<dbReference type="Gene3D" id="1.20.1600.10">
    <property type="entry name" value="Outer membrane efflux proteins (OEP)"/>
    <property type="match status" value="1"/>
</dbReference>
<dbReference type="Proteomes" id="UP000590524">
    <property type="component" value="Unassembled WGS sequence"/>
</dbReference>